<sequence>MGMQIVVDYQEREVTYDVTTQEKDIYQLCLSTCTPGSSTYLPSKINIRRKGKLWISDLEHAYRELVSALLSEITRFSASERSLRKE</sequence>
<dbReference type="EMBL" id="SKFH01000048">
    <property type="protein sequence ID" value="TCZ65763.1"/>
    <property type="molecule type" value="Genomic_DNA"/>
</dbReference>
<dbReference type="AlphaFoldDB" id="A0A4R4DUC9"/>
<proteinExistence type="predicted"/>
<keyword evidence="2" id="KW-1185">Reference proteome</keyword>
<reference evidence="1 2" key="1">
    <citation type="submission" date="2019-03" db="EMBL/GenBank/DDBJ databases">
        <authorList>
            <person name="Kim M.K.M."/>
        </authorList>
    </citation>
    <scope>NUCLEOTIDE SEQUENCE [LARGE SCALE GENOMIC DNA]</scope>
    <source>
        <strain evidence="1 2">17J68-15</strain>
    </source>
</reference>
<protein>
    <submittedName>
        <fullName evidence="1">Uncharacterized protein</fullName>
    </submittedName>
</protein>
<name>A0A4R4DUC9_9BACT</name>
<accession>A0A4R4DUC9</accession>
<evidence type="ECO:0000313" key="2">
    <source>
        <dbReference type="Proteomes" id="UP000295164"/>
    </source>
</evidence>
<dbReference type="OrthoDB" id="9864671at2"/>
<dbReference type="Proteomes" id="UP000295164">
    <property type="component" value="Unassembled WGS sequence"/>
</dbReference>
<gene>
    <name evidence="1" type="ORF">E0486_17180</name>
</gene>
<evidence type="ECO:0000313" key="1">
    <source>
        <dbReference type="EMBL" id="TCZ65763.1"/>
    </source>
</evidence>
<organism evidence="1 2">
    <name type="scientific">Flaviaesturariibacter aridisoli</name>
    <dbReference type="NCBI Taxonomy" id="2545761"/>
    <lineage>
        <taxon>Bacteria</taxon>
        <taxon>Pseudomonadati</taxon>
        <taxon>Bacteroidota</taxon>
        <taxon>Chitinophagia</taxon>
        <taxon>Chitinophagales</taxon>
        <taxon>Chitinophagaceae</taxon>
        <taxon>Flaviaestuariibacter</taxon>
    </lineage>
</organism>
<comment type="caution">
    <text evidence="1">The sequence shown here is derived from an EMBL/GenBank/DDBJ whole genome shotgun (WGS) entry which is preliminary data.</text>
</comment>
<dbReference type="RefSeq" id="WP_131854066.1">
    <property type="nucleotide sequence ID" value="NZ_SKFH01000048.1"/>
</dbReference>